<dbReference type="AlphaFoldDB" id="A0A6I4YMN4"/>
<protein>
    <submittedName>
        <fullName evidence="2">AAA family ATPase</fullName>
    </submittedName>
</protein>
<sequence>MKVYGVTNVKGGAGKTHTTVHLAFQAAAHGQRVAVLDLDPTRQSVNWIEVAGLGIPALHIDIKQADLEAYISQLRDEGDFDAIFIDTPANDRDASLETLMVSDIAIIPVGVGSSDTGMLGTTERQVKRALQLRPDLRPYILINRGKFAPARERQTVEECEKTGFPILEARIPLRGDYQAAAGNRPDGHHYAQVWRELNA</sequence>
<dbReference type="InterPro" id="IPR002586">
    <property type="entry name" value="CobQ/CobB/MinD/ParA_Nub-bd_dom"/>
</dbReference>
<dbReference type="Pfam" id="PF01656">
    <property type="entry name" value="CbiA"/>
    <property type="match status" value="1"/>
</dbReference>
<dbReference type="PANTHER" id="PTHR13696:SF96">
    <property type="entry name" value="COBQ_COBB_MIND_PARA NUCLEOTIDE BINDING DOMAIN-CONTAINING PROTEIN"/>
    <property type="match status" value="1"/>
</dbReference>
<feature type="domain" description="CobQ/CobB/MinD/ParA nucleotide binding" evidence="1">
    <location>
        <begin position="6"/>
        <end position="179"/>
    </location>
</feature>
<dbReference type="CDD" id="cd02042">
    <property type="entry name" value="ParAB_family"/>
    <property type="match status" value="1"/>
</dbReference>
<organism evidence="2 3">
    <name type="scientific">Deinococcus xianganensis</name>
    <dbReference type="NCBI Taxonomy" id="1507289"/>
    <lineage>
        <taxon>Bacteria</taxon>
        <taxon>Thermotogati</taxon>
        <taxon>Deinococcota</taxon>
        <taxon>Deinococci</taxon>
        <taxon>Deinococcales</taxon>
        <taxon>Deinococcaceae</taxon>
        <taxon>Deinococcus</taxon>
    </lineage>
</organism>
<dbReference type="SUPFAM" id="SSF52540">
    <property type="entry name" value="P-loop containing nucleoside triphosphate hydrolases"/>
    <property type="match status" value="1"/>
</dbReference>
<gene>
    <name evidence="2" type="ORF">GLX28_19195</name>
</gene>
<accession>A0A6I4YMN4</accession>
<dbReference type="InterPro" id="IPR027417">
    <property type="entry name" value="P-loop_NTPase"/>
</dbReference>
<dbReference type="Gene3D" id="3.40.50.300">
    <property type="entry name" value="P-loop containing nucleotide triphosphate hydrolases"/>
    <property type="match status" value="1"/>
</dbReference>
<evidence type="ECO:0000259" key="1">
    <source>
        <dbReference type="Pfam" id="PF01656"/>
    </source>
</evidence>
<dbReference type="Proteomes" id="UP000430519">
    <property type="component" value="Unassembled WGS sequence"/>
</dbReference>
<evidence type="ECO:0000313" key="3">
    <source>
        <dbReference type="Proteomes" id="UP000430519"/>
    </source>
</evidence>
<dbReference type="PANTHER" id="PTHR13696">
    <property type="entry name" value="P-LOOP CONTAINING NUCLEOSIDE TRIPHOSPHATE HYDROLASE"/>
    <property type="match status" value="1"/>
</dbReference>
<evidence type="ECO:0000313" key="2">
    <source>
        <dbReference type="EMBL" id="MXV21750.1"/>
    </source>
</evidence>
<proteinExistence type="predicted"/>
<dbReference type="RefSeq" id="WP_160982203.1">
    <property type="nucleotide sequence ID" value="NZ_WVHK01000127.1"/>
</dbReference>
<dbReference type="EMBL" id="WVHK01000127">
    <property type="protein sequence ID" value="MXV21750.1"/>
    <property type="molecule type" value="Genomic_DNA"/>
</dbReference>
<dbReference type="InterPro" id="IPR050678">
    <property type="entry name" value="DNA_Partitioning_ATPase"/>
</dbReference>
<comment type="caution">
    <text evidence="2">The sequence shown here is derived from an EMBL/GenBank/DDBJ whole genome shotgun (WGS) entry which is preliminary data.</text>
</comment>
<keyword evidence="3" id="KW-1185">Reference proteome</keyword>
<name>A0A6I4YMN4_9DEIO</name>
<reference evidence="2 3" key="1">
    <citation type="submission" date="2019-11" db="EMBL/GenBank/DDBJ databases">
        <title>Genome sequence of Deinococcus xianganensis Y35, AI-2 producing algicidal bacterium, isolated from lake water.</title>
        <authorList>
            <person name="Li Y."/>
        </authorList>
    </citation>
    <scope>NUCLEOTIDE SEQUENCE [LARGE SCALE GENOMIC DNA]</scope>
    <source>
        <strain evidence="2 3">Y35</strain>
    </source>
</reference>
<dbReference type="PIRSF" id="PIRSF009320">
    <property type="entry name" value="Nuc_binding_HP_1000"/>
    <property type="match status" value="1"/>
</dbReference>